<accession>A0A1M7T8Q9</accession>
<evidence type="ECO:0000256" key="4">
    <source>
        <dbReference type="ARBA" id="ARBA00022989"/>
    </source>
</evidence>
<dbReference type="GO" id="GO:0009055">
    <property type="term" value="F:electron transfer activity"/>
    <property type="evidence" value="ECO:0007669"/>
    <property type="project" value="InterPro"/>
</dbReference>
<evidence type="ECO:0000313" key="9">
    <source>
        <dbReference type="Proteomes" id="UP000184066"/>
    </source>
</evidence>
<dbReference type="InterPro" id="IPR016174">
    <property type="entry name" value="Di-haem_cyt_TM"/>
</dbReference>
<dbReference type="EMBL" id="FRDL01000005">
    <property type="protein sequence ID" value="SHN67052.1"/>
    <property type="molecule type" value="Genomic_DNA"/>
</dbReference>
<evidence type="ECO:0000256" key="2">
    <source>
        <dbReference type="ARBA" id="ARBA00022475"/>
    </source>
</evidence>
<evidence type="ECO:0000256" key="3">
    <source>
        <dbReference type="ARBA" id="ARBA00022692"/>
    </source>
</evidence>
<reference evidence="8 9" key="1">
    <citation type="submission" date="2016-12" db="EMBL/GenBank/DDBJ databases">
        <authorList>
            <person name="Song W.-J."/>
            <person name="Kurnit D.M."/>
        </authorList>
    </citation>
    <scope>NUCLEOTIDE SEQUENCE [LARGE SCALE GENOMIC DNA]</scope>
    <source>
        <strain evidence="8 9">CGMCC 1.10808</strain>
    </source>
</reference>
<keyword evidence="9" id="KW-1185">Reference proteome</keyword>
<proteinExistence type="predicted"/>
<keyword evidence="2" id="KW-1003">Cell membrane</keyword>
<dbReference type="InterPro" id="IPR011577">
    <property type="entry name" value="Cyt_b561_bac/Ni-Hgenase"/>
</dbReference>
<dbReference type="RefSeq" id="WP_072747274.1">
    <property type="nucleotide sequence ID" value="NZ_FOHL01000005.1"/>
</dbReference>
<protein>
    <submittedName>
        <fullName evidence="8">Cytochrome b</fullName>
    </submittedName>
</protein>
<feature type="transmembrane region" description="Helical" evidence="6">
    <location>
        <begin position="146"/>
        <end position="166"/>
    </location>
</feature>
<evidence type="ECO:0000256" key="5">
    <source>
        <dbReference type="ARBA" id="ARBA00023136"/>
    </source>
</evidence>
<feature type="domain" description="Cytochrome b561 bacterial/Ni-hydrogenase" evidence="7">
    <location>
        <begin position="19"/>
        <end position="179"/>
    </location>
</feature>
<dbReference type="Proteomes" id="UP000184066">
    <property type="component" value="Unassembled WGS sequence"/>
</dbReference>
<dbReference type="STRING" id="1189325.SAMN04488119_10560"/>
<dbReference type="OrthoDB" id="196472at2"/>
<feature type="transmembrane region" description="Helical" evidence="6">
    <location>
        <begin position="47"/>
        <end position="68"/>
    </location>
</feature>
<dbReference type="GO" id="GO:0022904">
    <property type="term" value="P:respiratory electron transport chain"/>
    <property type="evidence" value="ECO:0007669"/>
    <property type="project" value="InterPro"/>
</dbReference>
<keyword evidence="4 6" id="KW-1133">Transmembrane helix</keyword>
<evidence type="ECO:0000313" key="8">
    <source>
        <dbReference type="EMBL" id="SHN67052.1"/>
    </source>
</evidence>
<comment type="subcellular location">
    <subcellularLocation>
        <location evidence="1">Cell membrane</location>
        <topology evidence="1">Multi-pass membrane protein</topology>
    </subcellularLocation>
</comment>
<dbReference type="AlphaFoldDB" id="A0A1M7T8Q9"/>
<dbReference type="Gene3D" id="1.20.950.20">
    <property type="entry name" value="Transmembrane di-heme cytochromes, Chain C"/>
    <property type="match status" value="1"/>
</dbReference>
<dbReference type="SUPFAM" id="SSF81342">
    <property type="entry name" value="Transmembrane di-heme cytochromes"/>
    <property type="match status" value="1"/>
</dbReference>
<organism evidence="8 9">
    <name type="scientific">Oceanicella actignis</name>
    <dbReference type="NCBI Taxonomy" id="1189325"/>
    <lineage>
        <taxon>Bacteria</taxon>
        <taxon>Pseudomonadati</taxon>
        <taxon>Pseudomonadota</taxon>
        <taxon>Alphaproteobacteria</taxon>
        <taxon>Rhodobacterales</taxon>
        <taxon>Paracoccaceae</taxon>
        <taxon>Oceanicella</taxon>
    </lineage>
</organism>
<dbReference type="Pfam" id="PF01292">
    <property type="entry name" value="Ni_hydr_CYTB"/>
    <property type="match status" value="1"/>
</dbReference>
<name>A0A1M7T8Q9_9RHOB</name>
<keyword evidence="5 6" id="KW-0472">Membrane</keyword>
<evidence type="ECO:0000256" key="6">
    <source>
        <dbReference type="SAM" id="Phobius"/>
    </source>
</evidence>
<feature type="transmembrane region" description="Helical" evidence="6">
    <location>
        <begin position="106"/>
        <end position="126"/>
    </location>
</feature>
<evidence type="ECO:0000259" key="7">
    <source>
        <dbReference type="Pfam" id="PF01292"/>
    </source>
</evidence>
<gene>
    <name evidence="8" type="ORF">SAMN05216200_10559</name>
</gene>
<evidence type="ECO:0000256" key="1">
    <source>
        <dbReference type="ARBA" id="ARBA00004651"/>
    </source>
</evidence>
<dbReference type="GO" id="GO:0005886">
    <property type="term" value="C:plasma membrane"/>
    <property type="evidence" value="ECO:0007669"/>
    <property type="project" value="UniProtKB-SubCell"/>
</dbReference>
<sequence length="190" mass="20729">MAVSDLSASGRHGAREIRVWDPLVRIIHWSVALAALINSFLDGEALLHHWLGYAAAGLVALRMVWGVVGPRPARFSSFPPSLSAARAHLAELAAGTRRVHLSHNPLGALMVCNLWATLAALAATGYMMGTMTFFGVEWVEELHEAAWSWLMISVALHVGGVIFETWRTGVPLVRAMIDGRKRIPEGFEAE</sequence>
<dbReference type="InterPro" id="IPR051542">
    <property type="entry name" value="Hydrogenase_cytochrome"/>
</dbReference>
<dbReference type="PANTHER" id="PTHR30485:SF2">
    <property type="entry name" value="BLL0597 PROTEIN"/>
    <property type="match status" value="1"/>
</dbReference>
<dbReference type="GO" id="GO:0020037">
    <property type="term" value="F:heme binding"/>
    <property type="evidence" value="ECO:0007669"/>
    <property type="project" value="TreeGrafter"/>
</dbReference>
<keyword evidence="3 6" id="KW-0812">Transmembrane</keyword>
<dbReference type="PANTHER" id="PTHR30485">
    <property type="entry name" value="NI/FE-HYDROGENASE 1 B-TYPE CYTOCHROME SUBUNIT"/>
    <property type="match status" value="1"/>
</dbReference>